<protein>
    <recommendedName>
        <fullName evidence="7">DRBM domain-containing protein</fullName>
    </recommendedName>
</protein>
<dbReference type="PANTHER" id="PTHR33913:SF1">
    <property type="entry name" value="DRBM DOMAIN-CONTAINING PROTEIN"/>
    <property type="match status" value="1"/>
</dbReference>
<name>A0A843TXK1_COLES</name>
<dbReference type="Pfam" id="PF25500">
    <property type="entry name" value="DUF7913"/>
    <property type="match status" value="1"/>
</dbReference>
<evidence type="ECO:0000256" key="1">
    <source>
        <dbReference type="SAM" id="Coils"/>
    </source>
</evidence>
<dbReference type="EMBL" id="NMUH01000225">
    <property type="protein sequence ID" value="MQL74866.1"/>
    <property type="molecule type" value="Genomic_DNA"/>
</dbReference>
<dbReference type="AlphaFoldDB" id="A0A843TXK1"/>
<dbReference type="PANTHER" id="PTHR33913">
    <property type="entry name" value="ALEURONE LAYER MORPHOGENESIS PROTEIN"/>
    <property type="match status" value="1"/>
</dbReference>
<evidence type="ECO:0008006" key="7">
    <source>
        <dbReference type="Google" id="ProtNLM"/>
    </source>
</evidence>
<keyword evidence="1" id="KW-0175">Coiled coil</keyword>
<feature type="region of interest" description="Disordered" evidence="2">
    <location>
        <begin position="1"/>
        <end position="40"/>
    </location>
</feature>
<dbReference type="Proteomes" id="UP000652761">
    <property type="component" value="Unassembled WGS sequence"/>
</dbReference>
<feature type="domain" description="DUF7915" evidence="4">
    <location>
        <begin position="213"/>
        <end position="324"/>
    </location>
</feature>
<accession>A0A843TXK1</accession>
<keyword evidence="6" id="KW-1185">Reference proteome</keyword>
<reference evidence="5" key="1">
    <citation type="submission" date="2017-07" db="EMBL/GenBank/DDBJ databases">
        <title>Taro Niue Genome Assembly and Annotation.</title>
        <authorList>
            <person name="Atibalentja N."/>
            <person name="Keating K."/>
            <person name="Fields C.J."/>
        </authorList>
    </citation>
    <scope>NUCLEOTIDE SEQUENCE</scope>
    <source>
        <strain evidence="5">Niue_2</strain>
        <tissue evidence="5">Leaf</tissue>
    </source>
</reference>
<dbReference type="OrthoDB" id="781822at2759"/>
<evidence type="ECO:0000256" key="2">
    <source>
        <dbReference type="SAM" id="MobiDB-lite"/>
    </source>
</evidence>
<dbReference type="Pfam" id="PF25502">
    <property type="entry name" value="DUF7915"/>
    <property type="match status" value="1"/>
</dbReference>
<dbReference type="InterPro" id="IPR057235">
    <property type="entry name" value="DUF7913"/>
</dbReference>
<evidence type="ECO:0000313" key="5">
    <source>
        <dbReference type="EMBL" id="MQL74866.1"/>
    </source>
</evidence>
<feature type="domain" description="DUF7913" evidence="3">
    <location>
        <begin position="61"/>
        <end position="176"/>
    </location>
</feature>
<evidence type="ECO:0000259" key="3">
    <source>
        <dbReference type="Pfam" id="PF25500"/>
    </source>
</evidence>
<gene>
    <name evidence="5" type="ORF">Taro_007206</name>
</gene>
<proteinExistence type="predicted"/>
<organism evidence="5 6">
    <name type="scientific">Colocasia esculenta</name>
    <name type="common">Wild taro</name>
    <name type="synonym">Arum esculentum</name>
    <dbReference type="NCBI Taxonomy" id="4460"/>
    <lineage>
        <taxon>Eukaryota</taxon>
        <taxon>Viridiplantae</taxon>
        <taxon>Streptophyta</taxon>
        <taxon>Embryophyta</taxon>
        <taxon>Tracheophyta</taxon>
        <taxon>Spermatophyta</taxon>
        <taxon>Magnoliopsida</taxon>
        <taxon>Liliopsida</taxon>
        <taxon>Araceae</taxon>
        <taxon>Aroideae</taxon>
        <taxon>Colocasieae</taxon>
        <taxon>Colocasia</taxon>
    </lineage>
</organism>
<evidence type="ECO:0000259" key="4">
    <source>
        <dbReference type="Pfam" id="PF25502"/>
    </source>
</evidence>
<dbReference type="InterPro" id="IPR057237">
    <property type="entry name" value="DUF7915"/>
</dbReference>
<evidence type="ECO:0000313" key="6">
    <source>
        <dbReference type="Proteomes" id="UP000652761"/>
    </source>
</evidence>
<feature type="coiled-coil region" evidence="1">
    <location>
        <begin position="529"/>
        <end position="559"/>
    </location>
</feature>
<comment type="caution">
    <text evidence="5">The sequence shown here is derived from an EMBL/GenBank/DDBJ whole genome shotgun (WGS) entry which is preliminary data.</text>
</comment>
<sequence length="708" mass="79521">MRGRQRQSKPCNGSGKKVRRERRERTSHFLPPSSLGELREAPRGLGFDRETESGVVEAFVPPMEDAVQALIDHLVYPLLPAKDFFTPHVPDIAQQESVAKQIHGVVILYNYYHRKQYAQLDFLDTKSFCKVASVAKPSLLRYMKFIHSPENVPNKIDQLSITEKMVWDACNICTGLNEARDISAMENWPVSKVAVLLVDSTKTNCFLQFSSITQGVWSLIEKDVDKSFGTQLNISVIDTTSKKRKNAHGHLQDKIEDAFQSLAFSAVKEKTGITEEELTILEHDIVYSLSQQKATAQFYLMQYTGASSDKITEFPLKDVVDRLKYEDGLSFSLGQQRILGENVQAGTTTVEEFEINDRLAGGAEEVLGKKVSKENSEIINGKQGNSDCMIRRLGVASRPHNGCKDFPLKHQEKTQIKDETESVENFIENMHVDKGKRISVNSVSLMHGGVSKEKVHLDGFIKKPCNLKPKYPRPSFGRDACNAVLSGQGGGAVTDHLPLVSMPCYSKGFEEIQPIPMDKFQAVMESKKKDLLEASLRVLRRKQEDLHQQQRLLEDEIARCEMNLQTILSEEEDNLMLKFDSIIEACNTLCSNQVHLGYVNQSQSQKAKRRKLCEAVLSLQTPCQASCYFHHGLILKELDGICSENHWMLPRYNILPSLNHGYRASVTIQGPDFECKGDGDLCGNPQGARESAATHVLSKLRSMASQVR</sequence>